<dbReference type="Gene3D" id="2.40.50.140">
    <property type="entry name" value="Nucleic acid-binding proteins"/>
    <property type="match status" value="1"/>
</dbReference>
<sequence>MSARRVFLVDLATPPVHRRGVVLYSNGARSAPVHVMGVCVAVERVKSELLHVQIDDGTGCAVIVSTMTEEEKEMLDEIRAGDLLDCFGDFNQAPLHAFGQSWRSYIRASSTTSVEDANAESLRMLESIELYQNTYLRAASSSSGRDELELLRFPHRPHEAINSYGNRKASPIKHPIPVPAVIKNELPQSNGAIPPAEYQLRVSSADLKLMETGHKTLEIRLNTQPYTVIRPNDRIKFNGKLMATVKAVRKYTQLSTALGMEDVRSLIPSITSGSGSAAVPAAIRHLRQFISEEEERQHGVAVFDLDVCVPPVQRTPEEWSQLVYKHLAKAGSTGTKRRDLQFAFPQLPVHQIDGILADLQMDAVVYKVDDTYRLL</sequence>
<evidence type="ECO:0000313" key="1">
    <source>
        <dbReference type="EMBL" id="TMW63104.1"/>
    </source>
</evidence>
<dbReference type="InterPro" id="IPR012340">
    <property type="entry name" value="NA-bd_OB-fold"/>
</dbReference>
<protein>
    <submittedName>
        <fullName evidence="1">Uncharacterized protein</fullName>
    </submittedName>
</protein>
<gene>
    <name evidence="1" type="ORF">Poli38472_002045</name>
</gene>
<accession>A0A8K1FJG6</accession>
<dbReference type="InterPro" id="IPR015947">
    <property type="entry name" value="PUA-like_sf"/>
</dbReference>
<reference evidence="1" key="1">
    <citation type="submission" date="2019-03" db="EMBL/GenBank/DDBJ databases">
        <title>Long read genome sequence of the mycoparasitic Pythium oligandrum ATCC 38472 isolated from sugarbeet rhizosphere.</title>
        <authorList>
            <person name="Gaulin E."/>
        </authorList>
    </citation>
    <scope>NUCLEOTIDE SEQUENCE</scope>
    <source>
        <strain evidence="1">ATCC 38472_TT</strain>
    </source>
</reference>
<evidence type="ECO:0000313" key="2">
    <source>
        <dbReference type="Proteomes" id="UP000794436"/>
    </source>
</evidence>
<dbReference type="Gene3D" id="2.30.130.30">
    <property type="entry name" value="Hypothetical protein"/>
    <property type="match status" value="1"/>
</dbReference>
<dbReference type="SUPFAM" id="SSF88697">
    <property type="entry name" value="PUA domain-like"/>
    <property type="match status" value="1"/>
</dbReference>
<keyword evidence="2" id="KW-1185">Reference proteome</keyword>
<proteinExistence type="predicted"/>
<comment type="caution">
    <text evidence="1">The sequence shown here is derived from an EMBL/GenBank/DDBJ whole genome shotgun (WGS) entry which is preliminary data.</text>
</comment>
<dbReference type="AlphaFoldDB" id="A0A8K1FJG6"/>
<organism evidence="1 2">
    <name type="scientific">Pythium oligandrum</name>
    <name type="common">Mycoparasitic fungus</name>
    <dbReference type="NCBI Taxonomy" id="41045"/>
    <lineage>
        <taxon>Eukaryota</taxon>
        <taxon>Sar</taxon>
        <taxon>Stramenopiles</taxon>
        <taxon>Oomycota</taxon>
        <taxon>Peronosporomycetes</taxon>
        <taxon>Pythiales</taxon>
        <taxon>Pythiaceae</taxon>
        <taxon>Pythium</taxon>
    </lineage>
</organism>
<dbReference type="EMBL" id="SPLM01000072">
    <property type="protein sequence ID" value="TMW63104.1"/>
    <property type="molecule type" value="Genomic_DNA"/>
</dbReference>
<name>A0A8K1FJG6_PYTOL</name>
<dbReference type="Proteomes" id="UP000794436">
    <property type="component" value="Unassembled WGS sequence"/>
</dbReference>
<dbReference type="OrthoDB" id="112749at2759"/>